<evidence type="ECO:0000313" key="1">
    <source>
        <dbReference type="EMBL" id="EEC12759.1"/>
    </source>
</evidence>
<evidence type="ECO:0000313" key="3">
    <source>
        <dbReference type="Proteomes" id="UP000001555"/>
    </source>
</evidence>
<evidence type="ECO:0000313" key="2">
    <source>
        <dbReference type="EnsemblMetazoa" id="ISCW010246-PA"/>
    </source>
</evidence>
<accession>B7Q1N7</accession>
<dbReference type="AlphaFoldDB" id="B7Q1N7"/>
<dbReference type="EMBL" id="DS838702">
    <property type="protein sequence ID" value="EEC12759.1"/>
    <property type="molecule type" value="Genomic_DNA"/>
</dbReference>
<reference evidence="2" key="2">
    <citation type="submission" date="2020-05" db="UniProtKB">
        <authorList>
            <consortium name="EnsemblMetazoa"/>
        </authorList>
    </citation>
    <scope>IDENTIFICATION</scope>
    <source>
        <strain evidence="2">wikel</strain>
    </source>
</reference>
<dbReference type="EMBL" id="ABJB010778226">
    <property type="status" value="NOT_ANNOTATED_CDS"/>
    <property type="molecule type" value="Genomic_DNA"/>
</dbReference>
<dbReference type="VEuPathDB" id="VectorBase:ISCI010246"/>
<sequence length="159" mass="18069">SAVFTSFRHHCDVKRCHLLPVFHVLWPSRIDGFSWSLLASMLPVTATGSADPCKFRHLIDDLRQLVEGGMERICHGSFALHRFVRRAIHFPTFFFRPFLPTMSGLKPEPRSFGTLPVMEEKVLGFVHHSLWRALAEDPAGQIAFQNKGSGVFVRQTLAR</sequence>
<dbReference type="InParanoid" id="B7Q1N7"/>
<dbReference type="VEuPathDB" id="VectorBase:ISCW010246"/>
<protein>
    <submittedName>
        <fullName evidence="1 2">Uncharacterized protein</fullName>
    </submittedName>
</protein>
<reference evidence="1 3" key="1">
    <citation type="submission" date="2008-03" db="EMBL/GenBank/DDBJ databases">
        <title>Annotation of Ixodes scapularis.</title>
        <authorList>
            <consortium name="Ixodes scapularis Genome Project Consortium"/>
            <person name="Caler E."/>
            <person name="Hannick L.I."/>
            <person name="Bidwell S."/>
            <person name="Joardar V."/>
            <person name="Thiagarajan M."/>
            <person name="Amedeo P."/>
            <person name="Galinsky K.J."/>
            <person name="Schobel S."/>
            <person name="Inman J."/>
            <person name="Hostetler J."/>
            <person name="Miller J."/>
            <person name="Hammond M."/>
            <person name="Megy K."/>
            <person name="Lawson D."/>
            <person name="Kodira C."/>
            <person name="Sutton G."/>
            <person name="Meyer J."/>
            <person name="Hill C.A."/>
            <person name="Birren B."/>
            <person name="Nene V."/>
            <person name="Collins F."/>
            <person name="Alarcon-Chaidez F."/>
            <person name="Wikel S."/>
            <person name="Strausberg R."/>
        </authorList>
    </citation>
    <scope>NUCLEOTIDE SEQUENCE [LARGE SCALE GENOMIC DNA]</scope>
    <source>
        <strain evidence="3">Wikel</strain>
        <strain evidence="1">Wikel colony</strain>
    </source>
</reference>
<keyword evidence="3" id="KW-1185">Reference proteome</keyword>
<dbReference type="Proteomes" id="UP000001555">
    <property type="component" value="Unassembled WGS sequence"/>
</dbReference>
<gene>
    <name evidence="1" type="ORF">IscW_ISCW010246</name>
</gene>
<dbReference type="HOGENOM" id="CLU_1665103_0_0_1"/>
<name>B7Q1N7_IXOSC</name>
<proteinExistence type="predicted"/>
<organism>
    <name type="scientific">Ixodes scapularis</name>
    <name type="common">Black-legged tick</name>
    <name type="synonym">Deer tick</name>
    <dbReference type="NCBI Taxonomy" id="6945"/>
    <lineage>
        <taxon>Eukaryota</taxon>
        <taxon>Metazoa</taxon>
        <taxon>Ecdysozoa</taxon>
        <taxon>Arthropoda</taxon>
        <taxon>Chelicerata</taxon>
        <taxon>Arachnida</taxon>
        <taxon>Acari</taxon>
        <taxon>Parasitiformes</taxon>
        <taxon>Ixodida</taxon>
        <taxon>Ixodoidea</taxon>
        <taxon>Ixodidae</taxon>
        <taxon>Ixodinae</taxon>
        <taxon>Ixodes</taxon>
    </lineage>
</organism>
<feature type="non-terminal residue" evidence="1">
    <location>
        <position position="1"/>
    </location>
</feature>
<dbReference type="EnsemblMetazoa" id="ISCW010246-RA">
    <property type="protein sequence ID" value="ISCW010246-PA"/>
    <property type="gene ID" value="ISCW010246"/>
</dbReference>
<dbReference type="PaxDb" id="6945-B7Q1N7"/>